<feature type="compositionally biased region" description="Low complexity" evidence="1">
    <location>
        <begin position="415"/>
        <end position="426"/>
    </location>
</feature>
<reference evidence="2 3" key="1">
    <citation type="submission" date="2022-03" db="EMBL/GenBank/DDBJ databases">
        <title>Sea Food Isolates.</title>
        <authorList>
            <person name="Li C."/>
        </authorList>
    </citation>
    <scope>NUCLEOTIDE SEQUENCE [LARGE SCALE GENOMIC DNA]</scope>
    <source>
        <strain evidence="2 3">19MO01SH08</strain>
    </source>
</reference>
<dbReference type="RefSeq" id="WP_342639617.1">
    <property type="nucleotide sequence ID" value="NZ_CP095785.1"/>
</dbReference>
<gene>
    <name evidence="2" type="ORF">MYW70_13375</name>
</gene>
<proteinExistence type="predicted"/>
<accession>A0ABZ3EJA7</accession>
<organism evidence="2 3">
    <name type="scientific">Proteus faecis</name>
    <dbReference type="NCBI Taxonomy" id="2050967"/>
    <lineage>
        <taxon>Bacteria</taxon>
        <taxon>Pseudomonadati</taxon>
        <taxon>Pseudomonadota</taxon>
        <taxon>Gammaproteobacteria</taxon>
        <taxon>Enterobacterales</taxon>
        <taxon>Morganellaceae</taxon>
        <taxon>Proteus</taxon>
    </lineage>
</organism>
<name>A0ABZ3EJA7_9GAMM</name>
<feature type="region of interest" description="Disordered" evidence="1">
    <location>
        <begin position="387"/>
        <end position="426"/>
    </location>
</feature>
<sequence>MIIKKNTFEPNILFLNKQHSFPKKECYIFTKNISGIKNTPVAPSFTKRLIHGVISLFHKIEIFFLIKEIKNNKLSGVVDIKKHIKSFDKINVIEDKTINNNLNTVKNIISHANDKFDFYSYCNYLTEVKRAKDFFSSLNNEGDEGGKNKLIVDVLNEIIKNRINALDDKSIKNILKLIFLKFKFENIHLNEKYDFMSNFSTEKERGNFIKLMSFLLISIEEVQLFDNNIKNEVENKLSAIMMIALNKNSDSEYSFDSLMQEWKEKYFNLIKINMIEYTDKPKQIDAKIQTDTQVKKDTQVQADKPERTDVQVQADVSNDINEGNKLEYEWDDEGCNINNVYDNSLCSDNLIEKINIINFNIDKLWGKINYTSWSEINNKLLGGINNESESESEFELGSESEFELGSESEFESEFELGSKSESTQYK</sequence>
<evidence type="ECO:0000313" key="2">
    <source>
        <dbReference type="EMBL" id="XAG30919.1"/>
    </source>
</evidence>
<keyword evidence="3" id="KW-1185">Reference proteome</keyword>
<protein>
    <submittedName>
        <fullName evidence="2">Uncharacterized protein</fullName>
    </submittedName>
</protein>
<feature type="compositionally biased region" description="Acidic residues" evidence="1">
    <location>
        <begin position="388"/>
        <end position="414"/>
    </location>
</feature>
<dbReference type="EMBL" id="CP095785">
    <property type="protein sequence ID" value="XAG30919.1"/>
    <property type="molecule type" value="Genomic_DNA"/>
</dbReference>
<evidence type="ECO:0000313" key="3">
    <source>
        <dbReference type="Proteomes" id="UP001438077"/>
    </source>
</evidence>
<evidence type="ECO:0000256" key="1">
    <source>
        <dbReference type="SAM" id="MobiDB-lite"/>
    </source>
</evidence>
<dbReference type="Proteomes" id="UP001438077">
    <property type="component" value="Chromosome"/>
</dbReference>